<feature type="signal peptide" evidence="4">
    <location>
        <begin position="1"/>
        <end position="28"/>
    </location>
</feature>
<keyword evidence="3" id="KW-1133">Transmembrane helix</keyword>
<organism evidence="5 6">
    <name type="scientific">Adiantum capillus-veneris</name>
    <name type="common">Maidenhair fern</name>
    <dbReference type="NCBI Taxonomy" id="13818"/>
    <lineage>
        <taxon>Eukaryota</taxon>
        <taxon>Viridiplantae</taxon>
        <taxon>Streptophyta</taxon>
        <taxon>Embryophyta</taxon>
        <taxon>Tracheophyta</taxon>
        <taxon>Polypodiopsida</taxon>
        <taxon>Polypodiidae</taxon>
        <taxon>Polypodiales</taxon>
        <taxon>Pteridineae</taxon>
        <taxon>Pteridaceae</taxon>
        <taxon>Vittarioideae</taxon>
        <taxon>Adiantum</taxon>
    </lineage>
</organism>
<comment type="caution">
    <text evidence="5">The sequence shown here is derived from an EMBL/GenBank/DDBJ whole genome shotgun (WGS) entry which is preliminary data.</text>
</comment>
<feature type="coiled-coil region" evidence="1">
    <location>
        <begin position="244"/>
        <end position="281"/>
    </location>
</feature>
<keyword evidence="3" id="KW-0472">Membrane</keyword>
<name>A0A9D4V520_ADICA</name>
<dbReference type="EMBL" id="JABFUD020000005">
    <property type="protein sequence ID" value="KAI5079936.1"/>
    <property type="molecule type" value="Genomic_DNA"/>
</dbReference>
<protein>
    <recommendedName>
        <fullName evidence="7">Protein GAMETE EXPRESSED 1</fullName>
    </recommendedName>
</protein>
<feature type="transmembrane region" description="Helical" evidence="3">
    <location>
        <begin position="518"/>
        <end position="539"/>
    </location>
</feature>
<evidence type="ECO:0000256" key="2">
    <source>
        <dbReference type="SAM" id="MobiDB-lite"/>
    </source>
</evidence>
<sequence>MEMRRGNVVEALLITVMLFFMVIEKGEALGWPWGGSSSSQDSQSNHRQKKSGGNWNVGDSGGRRRNTERQGRATFETVKESLYQTHRPLIQEAQQMLSLRASSSYVKKSNGGGGDEEGEYRLQPSCWQSAYRKLFSSCKEILRDEDKKCRLAFEFTHCFLAMTGWPPPPPCPESVPIISCTEKFDRHTHEVYLAFFVDSLAMCHHLQSEAFQQETDEMINELKHSGHWILDRMKEVEGLSHQILDDTLEQSEKLQEKLSTVEAHSEMLLEQRSELEELLNTTLGTVEAVYSNSDEVMQMQRELKGMHKDMNTTLLAGFKELDHAAKHTHQQLHDISQGQHEIARQQVHLADTLAQNIQRLKESALHSLDELKLSQVVAMEETRSSLKGLSEGARRAQVNFEVWRMELDQKNQLLLRGSEDMLKAQEAFVAKQGSIMATLDRLFSLYDSILYESRALKMFLFYALSLVFLHFITSAKQANSARPLVYIVLCISMAAELHLMRTHGALLKNQQWLKTQCYWIRAAFAAFSAFSTVLFILTYRDINWRNHELLVEILRKIGESASQGTRKTITSPHSYLEEMKNFNRGPPQAMSFARPYVPRPSSWKQLLASKIICRVHKYIRRQRNRGPRPQTYGERDPLKDWMASRGMDLSSLDCSDNSDDSEDDPDYDCPPQMSYQTALPNQLPCSNRYFLRSKCDNRHCRVASWRTAQM</sequence>
<feature type="compositionally biased region" description="Acidic residues" evidence="2">
    <location>
        <begin position="656"/>
        <end position="667"/>
    </location>
</feature>
<feature type="chain" id="PRO_5039007138" description="Protein GAMETE EXPRESSED 1" evidence="4">
    <location>
        <begin position="29"/>
        <end position="710"/>
    </location>
</feature>
<evidence type="ECO:0000256" key="3">
    <source>
        <dbReference type="SAM" id="Phobius"/>
    </source>
</evidence>
<keyword evidence="4" id="KW-0732">Signal</keyword>
<keyword evidence="1" id="KW-0175">Coiled coil</keyword>
<feature type="compositionally biased region" description="Basic and acidic residues" evidence="2">
    <location>
        <begin position="61"/>
        <end position="71"/>
    </location>
</feature>
<dbReference type="Proteomes" id="UP000886520">
    <property type="component" value="Chromosome 5"/>
</dbReference>
<dbReference type="AlphaFoldDB" id="A0A9D4V520"/>
<feature type="region of interest" description="Disordered" evidence="2">
    <location>
        <begin position="33"/>
        <end position="72"/>
    </location>
</feature>
<accession>A0A9D4V520</accession>
<proteinExistence type="predicted"/>
<evidence type="ECO:0000256" key="1">
    <source>
        <dbReference type="SAM" id="Coils"/>
    </source>
</evidence>
<feature type="transmembrane region" description="Helical" evidence="3">
    <location>
        <begin position="455"/>
        <end position="472"/>
    </location>
</feature>
<evidence type="ECO:0000313" key="6">
    <source>
        <dbReference type="Proteomes" id="UP000886520"/>
    </source>
</evidence>
<keyword evidence="6" id="KW-1185">Reference proteome</keyword>
<dbReference type="InterPro" id="IPR040346">
    <property type="entry name" value="GEX1/Brambleberry"/>
</dbReference>
<feature type="transmembrane region" description="Helical" evidence="3">
    <location>
        <begin position="484"/>
        <end position="506"/>
    </location>
</feature>
<keyword evidence="3" id="KW-0812">Transmembrane</keyword>
<dbReference type="PANTHER" id="PTHR33538:SF2">
    <property type="entry name" value="PROTEIN GAMETE EXPRESSED 1"/>
    <property type="match status" value="1"/>
</dbReference>
<evidence type="ECO:0000313" key="5">
    <source>
        <dbReference type="EMBL" id="KAI5079936.1"/>
    </source>
</evidence>
<dbReference type="OrthoDB" id="377549at2759"/>
<evidence type="ECO:0008006" key="7">
    <source>
        <dbReference type="Google" id="ProtNLM"/>
    </source>
</evidence>
<feature type="region of interest" description="Disordered" evidence="2">
    <location>
        <begin position="652"/>
        <end position="673"/>
    </location>
</feature>
<evidence type="ECO:0000256" key="4">
    <source>
        <dbReference type="SAM" id="SignalP"/>
    </source>
</evidence>
<dbReference type="PANTHER" id="PTHR33538">
    <property type="entry name" value="PROTEIN GAMETE EXPRESSED 1"/>
    <property type="match status" value="1"/>
</dbReference>
<gene>
    <name evidence="5" type="ORF">GOP47_0005415</name>
</gene>
<reference evidence="5 6" key="1">
    <citation type="submission" date="2021-01" db="EMBL/GenBank/DDBJ databases">
        <title>Adiantum capillus-veneris genome.</title>
        <authorList>
            <person name="Fang Y."/>
            <person name="Liao Q."/>
        </authorList>
    </citation>
    <scope>NUCLEOTIDE SEQUENCE [LARGE SCALE GENOMIC DNA]</scope>
    <source>
        <strain evidence="5">H3</strain>
        <tissue evidence="5">Leaf</tissue>
    </source>
</reference>